<evidence type="ECO:0000313" key="2">
    <source>
        <dbReference type="EMBL" id="MBO8460846.1"/>
    </source>
</evidence>
<reference evidence="2" key="1">
    <citation type="submission" date="2020-10" db="EMBL/GenBank/DDBJ databases">
        <authorList>
            <person name="Gilroy R."/>
        </authorList>
    </citation>
    <scope>NUCLEOTIDE SEQUENCE</scope>
    <source>
        <strain evidence="2">G3-3990</strain>
    </source>
</reference>
<dbReference type="EMBL" id="JADIMG010000101">
    <property type="protein sequence ID" value="MBO8460846.1"/>
    <property type="molecule type" value="Genomic_DNA"/>
</dbReference>
<feature type="signal peptide" evidence="1">
    <location>
        <begin position="1"/>
        <end position="25"/>
    </location>
</feature>
<evidence type="ECO:0000256" key="1">
    <source>
        <dbReference type="SAM" id="SignalP"/>
    </source>
</evidence>
<keyword evidence="1" id="KW-0732">Signal</keyword>
<protein>
    <submittedName>
        <fullName evidence="2">Uncharacterized protein</fullName>
    </submittedName>
</protein>
<organism evidence="2 3">
    <name type="scientific">Candidatus Gallipaludibacter merdavium</name>
    <dbReference type="NCBI Taxonomy" id="2840839"/>
    <lineage>
        <taxon>Bacteria</taxon>
        <taxon>Pseudomonadati</taxon>
        <taxon>Bacteroidota</taxon>
        <taxon>Bacteroidia</taxon>
        <taxon>Bacteroidales</taxon>
        <taxon>Candidatus Gallipaludibacter</taxon>
    </lineage>
</organism>
<sequence length="626" mass="66938">MKRMTTKLGAILAGCLMTVSAWGQAVLPSTTLTLPTTADELNGMGFSNKSNVSFTIEDDYVVFPAYQLYSSNNQTWTNENGSGSSKRTWTTAETPFKGSSYWHTTTEAKTATTNSSRTYCYRVANCMEVKVLAKPQSDRPIIISAYEVTDGVMAESAASTVTSTADKEVAATTLELDYTKEYVVGVNSNQAENVDFYEIAFKAAAPCTPAEFVFASNEVSFNESDASIALPALTNTNNLIGLVYESSNTNVVTVDASTGALTKVGVGESTIIVTAPRQVVNGVDYCEAVATCKVTILSNTAHMESTLNDIDLSLGMYEKQKSAVFTISGYNLTGDASVAVPDGFTLNPATFEVADGAVEQEYTLTYAATEAVSETSANLVFTVGETVVTISVTYAKIMPTALVSVSETTTWDFSKTGETTVTFTDLSSPSKSDTVNFADVFVNPDPSFNAAAMVMVGEYAVRDGAYNQGGYLKFNVAKPGTVKVEFSNTGNRSTAEEIRYLTVNGTVTTFGAQFSNETVTSGQIDIEAGDVELTGTLAKDQSAQYLRFYKVIYTPNEGDPTSLAENAVLSVYFADNTLFNPENVMLYVYNAAGQMVMSGNADLDMAAQPAGLYIVRSAEGAFKIVK</sequence>
<reference evidence="2" key="2">
    <citation type="journal article" date="2021" name="PeerJ">
        <title>Extensive microbial diversity within the chicken gut microbiome revealed by metagenomics and culture.</title>
        <authorList>
            <person name="Gilroy R."/>
            <person name="Ravi A."/>
            <person name="Getino M."/>
            <person name="Pursley I."/>
            <person name="Horton D.L."/>
            <person name="Alikhan N.F."/>
            <person name="Baker D."/>
            <person name="Gharbi K."/>
            <person name="Hall N."/>
            <person name="Watson M."/>
            <person name="Adriaenssens E.M."/>
            <person name="Foster-Nyarko E."/>
            <person name="Jarju S."/>
            <person name="Secka A."/>
            <person name="Antonio M."/>
            <person name="Oren A."/>
            <person name="Chaudhuri R.R."/>
            <person name="La Ragione R."/>
            <person name="Hildebrand F."/>
            <person name="Pallen M.J."/>
        </authorList>
    </citation>
    <scope>NUCLEOTIDE SEQUENCE</scope>
    <source>
        <strain evidence="2">G3-3990</strain>
    </source>
</reference>
<feature type="chain" id="PRO_5039184131" evidence="1">
    <location>
        <begin position="26"/>
        <end position="626"/>
    </location>
</feature>
<name>A0A9D9N545_9BACT</name>
<proteinExistence type="predicted"/>
<dbReference type="Gene3D" id="2.60.40.1080">
    <property type="match status" value="1"/>
</dbReference>
<dbReference type="SUPFAM" id="SSF49373">
    <property type="entry name" value="Invasin/intimin cell-adhesion fragments"/>
    <property type="match status" value="1"/>
</dbReference>
<dbReference type="Proteomes" id="UP000823641">
    <property type="component" value="Unassembled WGS sequence"/>
</dbReference>
<gene>
    <name evidence="2" type="ORF">IAA73_11040</name>
</gene>
<evidence type="ECO:0000313" key="3">
    <source>
        <dbReference type="Proteomes" id="UP000823641"/>
    </source>
</evidence>
<dbReference type="InterPro" id="IPR008964">
    <property type="entry name" value="Invasin/intimin_cell_adhesion"/>
</dbReference>
<dbReference type="AlphaFoldDB" id="A0A9D9N545"/>
<comment type="caution">
    <text evidence="2">The sequence shown here is derived from an EMBL/GenBank/DDBJ whole genome shotgun (WGS) entry which is preliminary data.</text>
</comment>
<accession>A0A9D9N545</accession>